<dbReference type="EC" id="3.5.3.8" evidence="5 6"/>
<dbReference type="Proteomes" id="UP000185547">
    <property type="component" value="Unassembled WGS sequence"/>
</dbReference>
<feature type="binding site" evidence="5">
    <location>
        <position position="162"/>
    </location>
    <ligand>
        <name>Mn(2+)</name>
        <dbReference type="ChEBI" id="CHEBI:29035"/>
        <label>2</label>
    </ligand>
</feature>
<gene>
    <name evidence="5" type="primary">hutG</name>
    <name evidence="10" type="ORF">SAMN05421802_12133</name>
</gene>
<dbReference type="GO" id="GO:0050415">
    <property type="term" value="F:formimidoylglutamase activity"/>
    <property type="evidence" value="ECO:0007669"/>
    <property type="project" value="UniProtKB-UniRule"/>
</dbReference>
<dbReference type="GO" id="GO:0030145">
    <property type="term" value="F:manganese ion binding"/>
    <property type="evidence" value="ECO:0007669"/>
    <property type="project" value="UniProtKB-UniRule"/>
</dbReference>
<dbReference type="EMBL" id="FTMH01000021">
    <property type="protein sequence ID" value="SIQ62603.1"/>
    <property type="molecule type" value="Genomic_DNA"/>
</dbReference>
<feature type="binding site" evidence="5">
    <location>
        <position position="139"/>
    </location>
    <ligand>
        <name>Mn(2+)</name>
        <dbReference type="ChEBI" id="CHEBI:29035"/>
        <label>1</label>
    </ligand>
</feature>
<dbReference type="GO" id="GO:0008783">
    <property type="term" value="F:agmatinase activity"/>
    <property type="evidence" value="ECO:0007669"/>
    <property type="project" value="TreeGrafter"/>
</dbReference>
<comment type="similarity">
    <text evidence="5 7 8">Belongs to the arginase family.</text>
</comment>
<comment type="cofactor">
    <cofactor evidence="5">
        <name>Mn(2+)</name>
        <dbReference type="ChEBI" id="CHEBI:29035"/>
    </cofactor>
    <text evidence="5">Binds 2 manganese ions per subunit.</text>
</comment>
<dbReference type="InterPro" id="IPR005923">
    <property type="entry name" value="HutG"/>
</dbReference>
<comment type="function">
    <text evidence="5">Catalyzes the conversion of N-formimidoyl-L-glutamate to L-glutamate and formamide.</text>
</comment>
<dbReference type="HAMAP" id="MF_00737">
    <property type="entry name" value="Formimidoylglutam"/>
    <property type="match status" value="1"/>
</dbReference>
<dbReference type="AlphaFoldDB" id="A0A9X8R6A1"/>
<keyword evidence="1 5" id="KW-0479">Metal-binding</keyword>
<feature type="compositionally biased region" description="Polar residues" evidence="9">
    <location>
        <begin position="9"/>
        <end position="26"/>
    </location>
</feature>
<feature type="binding site" evidence="5">
    <location>
        <position position="252"/>
    </location>
    <ligand>
        <name>Mn(2+)</name>
        <dbReference type="ChEBI" id="CHEBI:29035"/>
        <label>2</label>
    </ligand>
</feature>
<comment type="caution">
    <text evidence="10">The sequence shown here is derived from an EMBL/GenBank/DDBJ whole genome shotgun (WGS) entry which is preliminary data.</text>
</comment>
<reference evidence="10 11" key="1">
    <citation type="submission" date="2017-01" db="EMBL/GenBank/DDBJ databases">
        <authorList>
            <person name="Varghese N."/>
            <person name="Submissions S."/>
        </authorList>
    </citation>
    <scope>NUCLEOTIDE SEQUENCE [LARGE SCALE GENOMIC DNA]</scope>
    <source>
        <strain evidence="10 11">DSM 44280</strain>
    </source>
</reference>
<dbReference type="PROSITE" id="PS51409">
    <property type="entry name" value="ARGINASE_2"/>
    <property type="match status" value="1"/>
</dbReference>
<dbReference type="InterPro" id="IPR020855">
    <property type="entry name" value="Ureohydrolase_Mn_BS"/>
</dbReference>
<feature type="binding site" evidence="5">
    <location>
        <position position="166"/>
    </location>
    <ligand>
        <name>Mn(2+)</name>
        <dbReference type="ChEBI" id="CHEBI:29035"/>
        <label>1</label>
    </ligand>
</feature>
<dbReference type="NCBIfam" id="TIGR01227">
    <property type="entry name" value="hutG"/>
    <property type="match status" value="1"/>
</dbReference>
<dbReference type="Gene3D" id="3.40.800.10">
    <property type="entry name" value="Ureohydrolase domain"/>
    <property type="match status" value="1"/>
</dbReference>
<evidence type="ECO:0000256" key="2">
    <source>
        <dbReference type="ARBA" id="ARBA00022801"/>
    </source>
</evidence>
<sequence length="330" mass="34417">MPAALPSEGMNTVTAPLFTPASNWSGRNDGPGPEHARWHSVIDTTAQPTEGATHLIGYASDEGVERNGGRQGAAKGPEAFRAALGSLAVHESTSLLDAGTVTTQNTDLEGSQRELSDRVRDLVAAQGADGMTVVLGGGHETSFATHRGAYEAIGPMQVINFDAHFDLRTETRPTSGTPFKQIAGLVGEDFDYSVFGISKPNNTKVLFDTADELGVTTVLDTELAAMTVREAAERALAAVEGDRPIHLSIDLDVLPAAVAPGVSAPAGFGVEYATLRAMVEAVASTGRVALLDVVELNPDFDVDNRTAKAAARLIDDAVVGAKLRGQAAAF</sequence>
<feature type="binding site" evidence="5">
    <location>
        <position position="250"/>
    </location>
    <ligand>
        <name>Mn(2+)</name>
        <dbReference type="ChEBI" id="CHEBI:29035"/>
        <label>1</label>
    </ligand>
</feature>
<comment type="catalytic activity">
    <reaction evidence="5">
        <text>N-formimidoyl-L-glutamate + H2O = formamide + L-glutamate</text>
        <dbReference type="Rhea" id="RHEA:22492"/>
        <dbReference type="ChEBI" id="CHEBI:15377"/>
        <dbReference type="ChEBI" id="CHEBI:16397"/>
        <dbReference type="ChEBI" id="CHEBI:29985"/>
        <dbReference type="ChEBI" id="CHEBI:58928"/>
        <dbReference type="EC" id="3.5.3.8"/>
    </reaction>
</comment>
<dbReference type="InterPro" id="IPR006035">
    <property type="entry name" value="Ureohydrolase"/>
</dbReference>
<protein>
    <recommendedName>
        <fullName evidence="5 6">Formimidoylglutamase</fullName>
        <ecNumber evidence="5 6">3.5.3.8</ecNumber>
    </recommendedName>
    <alternativeName>
        <fullName evidence="5">Formiminoglutamase</fullName>
    </alternativeName>
    <alternativeName>
        <fullName evidence="5">Formiminoglutamate hydrolase</fullName>
    </alternativeName>
</protein>
<evidence type="ECO:0000256" key="5">
    <source>
        <dbReference type="HAMAP-Rule" id="MF_00737"/>
    </source>
</evidence>
<dbReference type="CDD" id="cd09988">
    <property type="entry name" value="Formimidoylglutamase"/>
    <property type="match status" value="1"/>
</dbReference>
<name>A0A9X8R6A1_9CORY</name>
<evidence type="ECO:0000256" key="3">
    <source>
        <dbReference type="ARBA" id="ARBA00022808"/>
    </source>
</evidence>
<comment type="pathway">
    <text evidence="5">Amino-acid degradation; L-histidine degradation into L-glutamate; L-glutamate from N-formimidoyl-L-glutamate (hydrolase route): step 1/1.</text>
</comment>
<dbReference type="PROSITE" id="PS01053">
    <property type="entry name" value="ARGINASE_1"/>
    <property type="match status" value="1"/>
</dbReference>
<feature type="binding site" evidence="5">
    <location>
        <position position="162"/>
    </location>
    <ligand>
        <name>Mn(2+)</name>
        <dbReference type="ChEBI" id="CHEBI:29035"/>
        <label>1</label>
    </ligand>
</feature>
<evidence type="ECO:0000313" key="11">
    <source>
        <dbReference type="Proteomes" id="UP000185547"/>
    </source>
</evidence>
<dbReference type="Pfam" id="PF00491">
    <property type="entry name" value="Arginase"/>
    <property type="match status" value="1"/>
</dbReference>
<accession>A0A9X8R6A1</accession>
<keyword evidence="4 5" id="KW-0464">Manganese</keyword>
<feature type="region of interest" description="Disordered" evidence="9">
    <location>
        <begin position="1"/>
        <end position="36"/>
    </location>
</feature>
<evidence type="ECO:0000256" key="7">
    <source>
        <dbReference type="PROSITE-ProRule" id="PRU00742"/>
    </source>
</evidence>
<dbReference type="GO" id="GO:0033389">
    <property type="term" value="P:putrescine biosynthetic process from arginine, via agmatine"/>
    <property type="evidence" value="ECO:0007669"/>
    <property type="project" value="TreeGrafter"/>
</dbReference>
<evidence type="ECO:0000256" key="9">
    <source>
        <dbReference type="SAM" id="MobiDB-lite"/>
    </source>
</evidence>
<dbReference type="PANTHER" id="PTHR11358">
    <property type="entry name" value="ARGINASE/AGMATINASE"/>
    <property type="match status" value="1"/>
</dbReference>
<evidence type="ECO:0000256" key="8">
    <source>
        <dbReference type="RuleBase" id="RU003684"/>
    </source>
</evidence>
<dbReference type="GO" id="GO:0019556">
    <property type="term" value="P:L-histidine catabolic process to glutamate and formamide"/>
    <property type="evidence" value="ECO:0007669"/>
    <property type="project" value="UniProtKB-UniRule"/>
</dbReference>
<dbReference type="SUPFAM" id="SSF52768">
    <property type="entry name" value="Arginase/deacetylase"/>
    <property type="match status" value="1"/>
</dbReference>
<evidence type="ECO:0000313" key="10">
    <source>
        <dbReference type="EMBL" id="SIQ62603.1"/>
    </source>
</evidence>
<dbReference type="PANTHER" id="PTHR11358:SF35">
    <property type="entry name" value="FORMIMIDOYLGLUTAMASE"/>
    <property type="match status" value="1"/>
</dbReference>
<proteinExistence type="inferred from homology"/>
<evidence type="ECO:0000256" key="1">
    <source>
        <dbReference type="ARBA" id="ARBA00022723"/>
    </source>
</evidence>
<evidence type="ECO:0000256" key="6">
    <source>
        <dbReference type="NCBIfam" id="TIGR01227"/>
    </source>
</evidence>
<keyword evidence="3 5" id="KW-0369">Histidine metabolism</keyword>
<feature type="binding site" evidence="5">
    <location>
        <position position="164"/>
    </location>
    <ligand>
        <name>Mn(2+)</name>
        <dbReference type="ChEBI" id="CHEBI:29035"/>
        <label>2</label>
    </ligand>
</feature>
<keyword evidence="2 5" id="KW-0378">Hydrolase</keyword>
<evidence type="ECO:0000256" key="4">
    <source>
        <dbReference type="ARBA" id="ARBA00023211"/>
    </source>
</evidence>
<feature type="binding site" evidence="5">
    <location>
        <position position="250"/>
    </location>
    <ligand>
        <name>Mn(2+)</name>
        <dbReference type="ChEBI" id="CHEBI:29035"/>
        <label>2</label>
    </ligand>
</feature>
<organism evidence="10 11">
    <name type="scientific">Corynebacterium afermentans</name>
    <dbReference type="NCBI Taxonomy" id="38286"/>
    <lineage>
        <taxon>Bacteria</taxon>
        <taxon>Bacillati</taxon>
        <taxon>Actinomycetota</taxon>
        <taxon>Actinomycetes</taxon>
        <taxon>Mycobacteriales</taxon>
        <taxon>Corynebacteriaceae</taxon>
        <taxon>Corynebacterium</taxon>
    </lineage>
</organism>
<keyword evidence="11" id="KW-1185">Reference proteome</keyword>
<dbReference type="InterPro" id="IPR023696">
    <property type="entry name" value="Ureohydrolase_dom_sf"/>
</dbReference>